<sequence length="184" mass="20249">MDREEPFAVDTSRLIVKVWYGRVYLADELLDGDVSGDSEDSPTSSVGVIRVTPGLATLNMGIDMGEVPITVVVADRDPGADLESHEDAVEISFESLSGRIVLLEWDWDEPRTHDLTPLPAGPGPYRIRFHVTGLDDHAGALVHHLQIWPEPFHDPAVLKITSRNFQYLLDPDGFAPDEHASGTV</sequence>
<evidence type="ECO:0000313" key="2">
    <source>
        <dbReference type="Proteomes" id="UP001589610"/>
    </source>
</evidence>
<accession>A0ABV5T8K1</accession>
<evidence type="ECO:0000313" key="1">
    <source>
        <dbReference type="EMBL" id="MFB9675410.1"/>
    </source>
</evidence>
<organism evidence="1 2">
    <name type="scientific">Streptosporangium vulgare</name>
    <dbReference type="NCBI Taxonomy" id="46190"/>
    <lineage>
        <taxon>Bacteria</taxon>
        <taxon>Bacillati</taxon>
        <taxon>Actinomycetota</taxon>
        <taxon>Actinomycetes</taxon>
        <taxon>Streptosporangiales</taxon>
        <taxon>Streptosporangiaceae</taxon>
        <taxon>Streptosporangium</taxon>
    </lineage>
</organism>
<protein>
    <submittedName>
        <fullName evidence="1">Uncharacterized protein</fullName>
    </submittedName>
</protein>
<dbReference type="EMBL" id="JBHMBS010000003">
    <property type="protein sequence ID" value="MFB9675410.1"/>
    <property type="molecule type" value="Genomic_DNA"/>
</dbReference>
<reference evidence="1 2" key="1">
    <citation type="submission" date="2024-09" db="EMBL/GenBank/DDBJ databases">
        <authorList>
            <person name="Sun Q."/>
            <person name="Mori K."/>
        </authorList>
    </citation>
    <scope>NUCLEOTIDE SEQUENCE [LARGE SCALE GENOMIC DNA]</scope>
    <source>
        <strain evidence="1 2">JCM 3028</strain>
    </source>
</reference>
<keyword evidence="2" id="KW-1185">Reference proteome</keyword>
<gene>
    <name evidence="1" type="ORF">ACFFRH_07920</name>
</gene>
<name>A0ABV5T8K1_9ACTN</name>
<comment type="caution">
    <text evidence="1">The sequence shown here is derived from an EMBL/GenBank/DDBJ whole genome shotgun (WGS) entry which is preliminary data.</text>
</comment>
<proteinExistence type="predicted"/>
<dbReference type="RefSeq" id="WP_344745282.1">
    <property type="nucleotide sequence ID" value="NZ_BAAAWW010000061.1"/>
</dbReference>
<dbReference type="Proteomes" id="UP001589610">
    <property type="component" value="Unassembled WGS sequence"/>
</dbReference>